<evidence type="ECO:0000256" key="5">
    <source>
        <dbReference type="ARBA" id="ARBA00022927"/>
    </source>
</evidence>
<keyword evidence="8 9" id="KW-0472">Membrane</keyword>
<dbReference type="Proteomes" id="UP000092578">
    <property type="component" value="Unassembled WGS sequence"/>
</dbReference>
<gene>
    <name evidence="9" type="primary">secE</name>
    <name evidence="10" type="ORF">A8F95_20680</name>
</gene>
<dbReference type="InterPro" id="IPR001901">
    <property type="entry name" value="Translocase_SecE/Sec61-g"/>
</dbReference>
<protein>
    <recommendedName>
        <fullName evidence="9">Protein translocase subunit SecE</fullName>
    </recommendedName>
</protein>
<dbReference type="Pfam" id="PF00584">
    <property type="entry name" value="SecE"/>
    <property type="match status" value="1"/>
</dbReference>
<evidence type="ECO:0000313" key="10">
    <source>
        <dbReference type="EMBL" id="OCA91688.1"/>
    </source>
</evidence>
<keyword evidence="11" id="KW-1185">Reference proteome</keyword>
<comment type="caution">
    <text evidence="10">The sequence shown here is derived from an EMBL/GenBank/DDBJ whole genome shotgun (WGS) entry which is preliminary data.</text>
</comment>
<keyword evidence="5 9" id="KW-0653">Protein transport</keyword>
<evidence type="ECO:0000256" key="2">
    <source>
        <dbReference type="ARBA" id="ARBA00022448"/>
    </source>
</evidence>
<accession>A0A1B9B6J0</accession>
<evidence type="ECO:0000256" key="3">
    <source>
        <dbReference type="ARBA" id="ARBA00022475"/>
    </source>
</evidence>
<dbReference type="PANTHER" id="PTHR33910:SF1">
    <property type="entry name" value="PROTEIN TRANSLOCASE SUBUNIT SECE"/>
    <property type="match status" value="1"/>
</dbReference>
<keyword evidence="2 9" id="KW-0813">Transport</keyword>
<sequence length="61" mass="6972">MSSITQFFRNVGSEIRKVSWPKKKELTGYTITVITTVFFLAIFFTVVDLGISSLVRWVLSL</sequence>
<dbReference type="NCBIfam" id="TIGR00964">
    <property type="entry name" value="secE_bact"/>
    <property type="match status" value="1"/>
</dbReference>
<evidence type="ECO:0000256" key="6">
    <source>
        <dbReference type="ARBA" id="ARBA00022989"/>
    </source>
</evidence>
<comment type="subunit">
    <text evidence="9">Component of the Sec protein translocase complex. Heterotrimer consisting of SecY, SecE and SecG subunits. The heterotrimers can form oligomers, although 1 heterotrimer is thought to be able to translocate proteins. Interacts with the ribosome. Interacts with SecDF, and other proteins may be involved. Interacts with SecA.</text>
</comment>
<dbReference type="GO" id="GO:0008320">
    <property type="term" value="F:protein transmembrane transporter activity"/>
    <property type="evidence" value="ECO:0007669"/>
    <property type="project" value="UniProtKB-UniRule"/>
</dbReference>
<organism evidence="10 11">
    <name type="scientific">Pseudobacillus wudalianchiensis</name>
    <dbReference type="NCBI Taxonomy" id="1743143"/>
    <lineage>
        <taxon>Bacteria</taxon>
        <taxon>Bacillati</taxon>
        <taxon>Bacillota</taxon>
        <taxon>Bacilli</taxon>
        <taxon>Bacillales</taxon>
        <taxon>Bacillaceae</taxon>
        <taxon>Pseudobacillus</taxon>
    </lineage>
</organism>
<dbReference type="RefSeq" id="WP_049659328.1">
    <property type="nucleotide sequence ID" value="NZ_MAYT01000007.1"/>
</dbReference>
<feature type="transmembrane region" description="Helical" evidence="9">
    <location>
        <begin position="26"/>
        <end position="51"/>
    </location>
</feature>
<dbReference type="PANTHER" id="PTHR33910">
    <property type="entry name" value="PROTEIN TRANSLOCASE SUBUNIT SECE"/>
    <property type="match status" value="1"/>
</dbReference>
<evidence type="ECO:0000313" key="11">
    <source>
        <dbReference type="Proteomes" id="UP000092578"/>
    </source>
</evidence>
<keyword evidence="6 9" id="KW-1133">Transmembrane helix</keyword>
<dbReference type="HAMAP" id="MF_00422">
    <property type="entry name" value="SecE"/>
    <property type="match status" value="1"/>
</dbReference>
<evidence type="ECO:0000256" key="7">
    <source>
        <dbReference type="ARBA" id="ARBA00023010"/>
    </source>
</evidence>
<name>A0A1B9B6J0_9BACI</name>
<dbReference type="AlphaFoldDB" id="A0A1B9B6J0"/>
<comment type="similarity">
    <text evidence="9">Belongs to the SecE/SEC61-gamma family.</text>
</comment>
<dbReference type="EMBL" id="MAYT01000007">
    <property type="protein sequence ID" value="OCA91688.1"/>
    <property type="molecule type" value="Genomic_DNA"/>
</dbReference>
<dbReference type="PROSITE" id="PS01067">
    <property type="entry name" value="SECE_SEC61G"/>
    <property type="match status" value="1"/>
</dbReference>
<comment type="function">
    <text evidence="9">Essential subunit of the Sec protein translocation channel SecYEG. Clamps together the 2 halves of SecY. May contact the channel plug during translocation.</text>
</comment>
<proteinExistence type="inferred from homology"/>
<dbReference type="GO" id="GO:0009306">
    <property type="term" value="P:protein secretion"/>
    <property type="evidence" value="ECO:0007669"/>
    <property type="project" value="UniProtKB-UniRule"/>
</dbReference>
<keyword evidence="7 9" id="KW-0811">Translocation</keyword>
<evidence type="ECO:0000256" key="4">
    <source>
        <dbReference type="ARBA" id="ARBA00022692"/>
    </source>
</evidence>
<dbReference type="Gene3D" id="1.20.5.1030">
    <property type="entry name" value="Preprotein translocase secy subunit"/>
    <property type="match status" value="1"/>
</dbReference>
<keyword evidence="3 9" id="KW-1003">Cell membrane</keyword>
<dbReference type="GO" id="GO:0065002">
    <property type="term" value="P:intracellular protein transmembrane transport"/>
    <property type="evidence" value="ECO:0007669"/>
    <property type="project" value="UniProtKB-UniRule"/>
</dbReference>
<comment type="subcellular location">
    <subcellularLocation>
        <location evidence="9">Cell membrane</location>
        <topology evidence="9">Single-pass membrane protein</topology>
    </subcellularLocation>
    <subcellularLocation>
        <location evidence="1">Membrane</location>
    </subcellularLocation>
</comment>
<evidence type="ECO:0000256" key="9">
    <source>
        <dbReference type="HAMAP-Rule" id="MF_00422"/>
    </source>
</evidence>
<dbReference type="GO" id="GO:0006605">
    <property type="term" value="P:protein targeting"/>
    <property type="evidence" value="ECO:0007669"/>
    <property type="project" value="UniProtKB-UniRule"/>
</dbReference>
<dbReference type="InterPro" id="IPR005807">
    <property type="entry name" value="SecE_bac"/>
</dbReference>
<reference evidence="11" key="1">
    <citation type="submission" date="2016-05" db="EMBL/GenBank/DDBJ databases">
        <authorList>
            <person name="Liu B."/>
            <person name="Wang J."/>
            <person name="Zhu Y."/>
            <person name="Liu G."/>
            <person name="Chen Q."/>
            <person name="Chen Z."/>
            <person name="Lan J."/>
            <person name="Che J."/>
            <person name="Ge C."/>
            <person name="Shi H."/>
            <person name="Pan Z."/>
            <person name="Liu X."/>
        </authorList>
    </citation>
    <scope>NUCLEOTIDE SEQUENCE [LARGE SCALE GENOMIC DNA]</scope>
    <source>
        <strain evidence="11">FJAT-27215</strain>
    </source>
</reference>
<dbReference type="GO" id="GO:0043952">
    <property type="term" value="P:protein transport by the Sec complex"/>
    <property type="evidence" value="ECO:0007669"/>
    <property type="project" value="UniProtKB-UniRule"/>
</dbReference>
<evidence type="ECO:0000256" key="1">
    <source>
        <dbReference type="ARBA" id="ARBA00004370"/>
    </source>
</evidence>
<keyword evidence="4 9" id="KW-0812">Transmembrane</keyword>
<evidence type="ECO:0000256" key="8">
    <source>
        <dbReference type="ARBA" id="ARBA00023136"/>
    </source>
</evidence>
<dbReference type="GO" id="GO:0005886">
    <property type="term" value="C:plasma membrane"/>
    <property type="evidence" value="ECO:0007669"/>
    <property type="project" value="UniProtKB-SubCell"/>
</dbReference>
<dbReference type="InterPro" id="IPR038379">
    <property type="entry name" value="SecE_sf"/>
</dbReference>